<feature type="region of interest" description="Disordered" evidence="2">
    <location>
        <begin position="179"/>
        <end position="204"/>
    </location>
</feature>
<feature type="coiled-coil region" evidence="1">
    <location>
        <begin position="329"/>
        <end position="366"/>
    </location>
</feature>
<feature type="compositionally biased region" description="Polar residues" evidence="2">
    <location>
        <begin position="230"/>
        <end position="242"/>
    </location>
</feature>
<feature type="region of interest" description="Disordered" evidence="2">
    <location>
        <begin position="230"/>
        <end position="260"/>
    </location>
</feature>
<sequence>MPIINSQRGRGHLFVRFAPPCKRVGYEYGLVVKYYIFHEKQHSRLRGYRCSKVIMPEDKISTVCHRFSDFDRGDKNPQRLCAMVYRVNLAPLTRFVNNVDDLPENAYLDRFSDTHCKNDCRPLITFIFECAAVSKPILRKTPRRLAPKAASQATDNLECEGSASSSDSEVEIIACTAPPSKRKRVSEAEGTESRLNLKEDDRPTRKRVKKFESALLKPSRVVQAISPQITTLGHSPSSTSSGAPPKFPVHDTRTGETVPSSEPVIDQVHFAPTINAIENGAQDIQVAVRSSANARGFSTGGPNALKRLSVEQQLDELDSDMQRIAHKKVAIIQDHIKKLEAEIKESEEEANELKRMAEQNRHERAEFGGYIAEIQRRFECLKNEKAQG</sequence>
<organism evidence="3 4">
    <name type="scientific">Cylindrobasidium torrendii FP15055 ss-10</name>
    <dbReference type="NCBI Taxonomy" id="1314674"/>
    <lineage>
        <taxon>Eukaryota</taxon>
        <taxon>Fungi</taxon>
        <taxon>Dikarya</taxon>
        <taxon>Basidiomycota</taxon>
        <taxon>Agaricomycotina</taxon>
        <taxon>Agaricomycetes</taxon>
        <taxon>Agaricomycetidae</taxon>
        <taxon>Agaricales</taxon>
        <taxon>Marasmiineae</taxon>
        <taxon>Physalacriaceae</taxon>
        <taxon>Cylindrobasidium</taxon>
    </lineage>
</organism>
<keyword evidence="4" id="KW-1185">Reference proteome</keyword>
<keyword evidence="1" id="KW-0175">Coiled coil</keyword>
<feature type="compositionally biased region" description="Basic and acidic residues" evidence="2">
    <location>
        <begin position="185"/>
        <end position="203"/>
    </location>
</feature>
<protein>
    <submittedName>
        <fullName evidence="3">Uncharacterized protein</fullName>
    </submittedName>
</protein>
<reference evidence="3 4" key="1">
    <citation type="journal article" date="2015" name="Fungal Genet. Biol.">
        <title>Evolution of novel wood decay mechanisms in Agaricales revealed by the genome sequences of Fistulina hepatica and Cylindrobasidium torrendii.</title>
        <authorList>
            <person name="Floudas D."/>
            <person name="Held B.W."/>
            <person name="Riley R."/>
            <person name="Nagy L.G."/>
            <person name="Koehler G."/>
            <person name="Ransdell A.S."/>
            <person name="Younus H."/>
            <person name="Chow J."/>
            <person name="Chiniquy J."/>
            <person name="Lipzen A."/>
            <person name="Tritt A."/>
            <person name="Sun H."/>
            <person name="Haridas S."/>
            <person name="LaButti K."/>
            <person name="Ohm R.A."/>
            <person name="Kues U."/>
            <person name="Blanchette R.A."/>
            <person name="Grigoriev I.V."/>
            <person name="Minto R.E."/>
            <person name="Hibbett D.S."/>
        </authorList>
    </citation>
    <scope>NUCLEOTIDE SEQUENCE [LARGE SCALE GENOMIC DNA]</scope>
    <source>
        <strain evidence="3 4">FP15055 ss-10</strain>
    </source>
</reference>
<dbReference type="Proteomes" id="UP000054007">
    <property type="component" value="Unassembled WGS sequence"/>
</dbReference>
<accession>A0A0D7BGQ6</accession>
<evidence type="ECO:0000313" key="3">
    <source>
        <dbReference type="EMBL" id="KIY69370.1"/>
    </source>
</evidence>
<evidence type="ECO:0000313" key="4">
    <source>
        <dbReference type="Proteomes" id="UP000054007"/>
    </source>
</evidence>
<dbReference type="EMBL" id="KN880485">
    <property type="protein sequence ID" value="KIY69370.1"/>
    <property type="molecule type" value="Genomic_DNA"/>
</dbReference>
<evidence type="ECO:0000256" key="1">
    <source>
        <dbReference type="SAM" id="Coils"/>
    </source>
</evidence>
<proteinExistence type="predicted"/>
<gene>
    <name evidence="3" type="ORF">CYLTODRAFT_230615</name>
</gene>
<name>A0A0D7BGQ6_9AGAR</name>
<evidence type="ECO:0000256" key="2">
    <source>
        <dbReference type="SAM" id="MobiDB-lite"/>
    </source>
</evidence>
<dbReference type="AlphaFoldDB" id="A0A0D7BGQ6"/>